<evidence type="ECO:0000256" key="5">
    <source>
        <dbReference type="ARBA" id="ARBA00023136"/>
    </source>
</evidence>
<dbReference type="PANTHER" id="PTHR48022:SF2">
    <property type="entry name" value="PLASTIDIC GLUCOSE TRANSPORTER 4"/>
    <property type="match status" value="1"/>
</dbReference>
<evidence type="ECO:0000313" key="9">
    <source>
        <dbReference type="Proteomes" id="UP000008974"/>
    </source>
</evidence>
<dbReference type="EMBL" id="ACVC01000099">
    <property type="protein sequence ID" value="EFO64307.1"/>
    <property type="molecule type" value="Genomic_DNA"/>
</dbReference>
<dbReference type="OMA" id="WAITASF"/>
<dbReference type="InterPro" id="IPR036259">
    <property type="entry name" value="MFS_trans_sf"/>
</dbReference>
<dbReference type="GO" id="GO:0016020">
    <property type="term" value="C:membrane"/>
    <property type="evidence" value="ECO:0007669"/>
    <property type="project" value="UniProtKB-SubCell"/>
</dbReference>
<comment type="subcellular location">
    <subcellularLocation>
        <location evidence="1">Membrane</location>
        <topology evidence="1">Multi-pass membrane protein</topology>
    </subcellularLocation>
</comment>
<feature type="transmembrane region" description="Helical" evidence="6">
    <location>
        <begin position="96"/>
        <end position="114"/>
    </location>
</feature>
<feature type="transmembrane region" description="Helical" evidence="6">
    <location>
        <begin position="206"/>
        <end position="228"/>
    </location>
</feature>
<feature type="transmembrane region" description="Helical" evidence="6">
    <location>
        <begin position="462"/>
        <end position="483"/>
    </location>
</feature>
<dbReference type="Pfam" id="PF00083">
    <property type="entry name" value="Sugar_tr"/>
    <property type="match status" value="1"/>
</dbReference>
<evidence type="ECO:0000256" key="6">
    <source>
        <dbReference type="SAM" id="Phobius"/>
    </source>
</evidence>
<evidence type="ECO:0000313" key="8">
    <source>
        <dbReference type="EMBL" id="EFO64307.1"/>
    </source>
</evidence>
<proteinExistence type="inferred from homology"/>
<dbReference type="VEuPathDB" id="GiardiaDB:GLP15_1232"/>
<dbReference type="OrthoDB" id="4142200at2759"/>
<dbReference type="STRING" id="658858.E1EZS9"/>
<keyword evidence="4 6" id="KW-1133">Transmembrane helix</keyword>
<dbReference type="InterPro" id="IPR005829">
    <property type="entry name" value="Sugar_transporter_CS"/>
</dbReference>
<dbReference type="InterPro" id="IPR050360">
    <property type="entry name" value="MFS_Sugar_Transporters"/>
</dbReference>
<evidence type="ECO:0000256" key="2">
    <source>
        <dbReference type="ARBA" id="ARBA00010992"/>
    </source>
</evidence>
<dbReference type="Gene3D" id="1.20.1250.20">
    <property type="entry name" value="MFS general substrate transporter like domains"/>
    <property type="match status" value="1"/>
</dbReference>
<feature type="transmembrane region" description="Helical" evidence="6">
    <location>
        <begin position="361"/>
        <end position="382"/>
    </location>
</feature>
<dbReference type="PANTHER" id="PTHR48022">
    <property type="entry name" value="PLASTIDIC GLUCOSE TRANSPORTER 4"/>
    <property type="match status" value="1"/>
</dbReference>
<evidence type="ECO:0000256" key="1">
    <source>
        <dbReference type="ARBA" id="ARBA00004141"/>
    </source>
</evidence>
<feature type="transmembrane region" description="Helical" evidence="6">
    <location>
        <begin position="394"/>
        <end position="423"/>
    </location>
</feature>
<comment type="caution">
    <text evidence="8">The sequence shown here is derived from an EMBL/GenBank/DDBJ whole genome shotgun (WGS) entry which is preliminary data.</text>
</comment>
<accession>E1EZS9</accession>
<dbReference type="InterPro" id="IPR003663">
    <property type="entry name" value="Sugar/inositol_transpt"/>
</dbReference>
<feature type="transmembrane region" description="Helical" evidence="6">
    <location>
        <begin position="120"/>
        <end position="142"/>
    </location>
</feature>
<dbReference type="Proteomes" id="UP000008974">
    <property type="component" value="Unassembled WGS sequence"/>
</dbReference>
<feature type="domain" description="Major facilitator superfamily (MFS) profile" evidence="7">
    <location>
        <begin position="17"/>
        <end position="487"/>
    </location>
</feature>
<dbReference type="AlphaFoldDB" id="E1EZS9"/>
<comment type="similarity">
    <text evidence="2">Belongs to the major facilitator superfamily. Sugar transporter (TC 2.A.1.1) family.</text>
</comment>
<dbReference type="InterPro" id="IPR005828">
    <property type="entry name" value="MFS_sugar_transport-like"/>
</dbReference>
<dbReference type="InterPro" id="IPR020846">
    <property type="entry name" value="MFS_dom"/>
</dbReference>
<feature type="transmembrane region" description="Helical" evidence="6">
    <location>
        <begin position="154"/>
        <end position="173"/>
    </location>
</feature>
<dbReference type="PROSITE" id="PS00216">
    <property type="entry name" value="SUGAR_TRANSPORT_1"/>
    <property type="match status" value="1"/>
</dbReference>
<reference evidence="8 9" key="1">
    <citation type="journal article" date="2010" name="BMC Genomics">
        <title>Genome analysis and comparative genomics of a Giardia intestinalis assemblage E isolate.</title>
        <authorList>
            <person name="Jerlstrom-Hultqvist J."/>
            <person name="Franzen O."/>
            <person name="Ankarklev J."/>
            <person name="Xu F."/>
            <person name="Nohynkova E."/>
            <person name="Andersson J.O."/>
            <person name="Svard S.G."/>
            <person name="Andersson B."/>
        </authorList>
    </citation>
    <scope>NUCLEOTIDE SEQUENCE [LARGE SCALE GENOMIC DNA]</scope>
    <source>
        <strain evidence="8 9">P15</strain>
    </source>
</reference>
<feature type="transmembrane region" description="Helical" evidence="6">
    <location>
        <begin position="66"/>
        <end position="89"/>
    </location>
</feature>
<evidence type="ECO:0000256" key="4">
    <source>
        <dbReference type="ARBA" id="ARBA00022989"/>
    </source>
</evidence>
<protein>
    <submittedName>
        <fullName evidence="8">Hexose transporter</fullName>
    </submittedName>
</protein>
<evidence type="ECO:0000259" key="7">
    <source>
        <dbReference type="PROSITE" id="PS50850"/>
    </source>
</evidence>
<name>E1EZS9_GIAIA</name>
<keyword evidence="5 6" id="KW-0472">Membrane</keyword>
<dbReference type="PROSITE" id="PS50850">
    <property type="entry name" value="MFS"/>
    <property type="match status" value="1"/>
</dbReference>
<organism evidence="8 9">
    <name type="scientific">Giardia intestinalis (strain P15)</name>
    <name type="common">Giardia lamblia</name>
    <dbReference type="NCBI Taxonomy" id="658858"/>
    <lineage>
        <taxon>Eukaryota</taxon>
        <taxon>Metamonada</taxon>
        <taxon>Diplomonadida</taxon>
        <taxon>Hexamitidae</taxon>
        <taxon>Giardiinae</taxon>
        <taxon>Giardia</taxon>
    </lineage>
</organism>
<dbReference type="GO" id="GO:0005351">
    <property type="term" value="F:carbohydrate:proton symporter activity"/>
    <property type="evidence" value="ECO:0007669"/>
    <property type="project" value="TreeGrafter"/>
</dbReference>
<gene>
    <name evidence="8" type="ORF">GLP15_1232</name>
</gene>
<sequence length="514" mass="56300">MGMKDTYATSYPNTGVFFIFVLFTGLTMASTFTNMGAPIQDLYSIAVGEKHGYDGGNSTRPESVSITAAFSAAFFVGAFVGSLLTFPIVEKLGRKLSTIIFCVSTIILTALMTVPTHWAYLIVIRVLAGFPASCIQTVTPLWISETCPPHRRGIATVGIQLFLTLGILLSYIMEWGLISACRGTISNPGGNAPYGINGSCSSSINLWYLAFVLTIVYLVGLLIFCFFIPERVVTSAPAPEQVKASSQSPDVTSTELHATSVEVKTISLEQPQKALKDDTDSASFKDCFVRKDYHRCLAISIILPFLQQFTGINAVILFAGSFFTAVNMPDSSLVGAIIIGSWNFVSTIVAIPIVERMGRRFLLFLGTFILIAMLVMLIPVYLVNTSKSPSTSEAAILACIMIGVLLYIFGFAIAPGPLVFTICGEIFPKAARVKFNSIAFAMHKLASIIVVFTFPYMQDKLWLAFTIYLIITIFFTILSWFLIPETKGKTLDEIEEVAVTERVFEKFDMCGRIK</sequence>
<evidence type="ECO:0000256" key="3">
    <source>
        <dbReference type="ARBA" id="ARBA00022692"/>
    </source>
</evidence>
<feature type="transmembrane region" description="Helical" evidence="6">
    <location>
        <begin position="297"/>
        <end position="326"/>
    </location>
</feature>
<feature type="transmembrane region" description="Helical" evidence="6">
    <location>
        <begin position="435"/>
        <end position="456"/>
    </location>
</feature>
<dbReference type="SUPFAM" id="SSF103473">
    <property type="entry name" value="MFS general substrate transporter"/>
    <property type="match status" value="1"/>
</dbReference>
<keyword evidence="3 6" id="KW-0812">Transmembrane</keyword>
<dbReference type="PRINTS" id="PR00171">
    <property type="entry name" value="SUGRTRNSPORT"/>
</dbReference>
<feature type="transmembrane region" description="Helical" evidence="6">
    <location>
        <begin position="332"/>
        <end position="354"/>
    </location>
</feature>